<gene>
    <name evidence="2" type="ordered locus">MROS_1382</name>
</gene>
<feature type="chain" id="PRO_5003707393" evidence="1">
    <location>
        <begin position="25"/>
        <end position="168"/>
    </location>
</feature>
<protein>
    <submittedName>
        <fullName evidence="2">Uncharacterized protein</fullName>
    </submittedName>
</protein>
<feature type="signal peptide" evidence="1">
    <location>
        <begin position="1"/>
        <end position="24"/>
    </location>
</feature>
<dbReference type="STRING" id="1191523.MROS_1382"/>
<reference evidence="2 3" key="1">
    <citation type="journal article" date="2013" name="PLoS ONE">
        <title>Genomic analysis of Melioribacter roseus, facultatively anaerobic organotrophic bacterium representing a novel deep lineage within Bacteriodetes/Chlorobi group.</title>
        <authorList>
            <person name="Kadnikov V.V."/>
            <person name="Mardanov A.V."/>
            <person name="Podosokorskaya O.A."/>
            <person name="Gavrilov S.N."/>
            <person name="Kublanov I.V."/>
            <person name="Beletsky A.V."/>
            <person name="Bonch-Osmolovskaya E.A."/>
            <person name="Ravin N.V."/>
        </authorList>
    </citation>
    <scope>NUCLEOTIDE SEQUENCE [LARGE SCALE GENOMIC DNA]</scope>
    <source>
        <strain evidence="3">JCM 17771 / P3M-2</strain>
    </source>
</reference>
<keyword evidence="1" id="KW-0732">Signal</keyword>
<evidence type="ECO:0000313" key="3">
    <source>
        <dbReference type="Proteomes" id="UP000009011"/>
    </source>
</evidence>
<accession>I6ZRC5</accession>
<keyword evidence="3" id="KW-1185">Reference proteome</keyword>
<evidence type="ECO:0000313" key="2">
    <source>
        <dbReference type="EMBL" id="AFN74619.1"/>
    </source>
</evidence>
<name>I6ZRC5_MELRP</name>
<sequence>MKKTLSITLMISFMVILFSSLTVAQDRNVRFGKIFGKEEANQLFGNVVFSVKVKKDIIKAALSRVDKYVLFAIKGKRPLMFNSRRKPLLDDNVTLDPGEKGFVFSKEVVEEFLNSTNDSVIEIEIRGAEFGGGRRTSGSFSSNAILTLSNSVSTLELSTDCPPYCVDP</sequence>
<evidence type="ECO:0000256" key="1">
    <source>
        <dbReference type="SAM" id="SignalP"/>
    </source>
</evidence>
<dbReference type="HOGENOM" id="CLU_1584537_0_0_10"/>
<dbReference type="RefSeq" id="WP_014856053.1">
    <property type="nucleotide sequence ID" value="NC_018178.1"/>
</dbReference>
<proteinExistence type="predicted"/>
<organism evidence="2 3">
    <name type="scientific">Melioribacter roseus (strain DSM 23840 / JCM 17771 / VKM B-2668 / P3M-2)</name>
    <dbReference type="NCBI Taxonomy" id="1191523"/>
    <lineage>
        <taxon>Bacteria</taxon>
        <taxon>Pseudomonadati</taxon>
        <taxon>Ignavibacteriota</taxon>
        <taxon>Ignavibacteria</taxon>
        <taxon>Ignavibacteriales</taxon>
        <taxon>Melioribacteraceae</taxon>
        <taxon>Melioribacter</taxon>
    </lineage>
</organism>
<dbReference type="Proteomes" id="UP000009011">
    <property type="component" value="Chromosome"/>
</dbReference>
<dbReference type="KEGG" id="mro:MROS_1382"/>
<dbReference type="EMBL" id="CP003557">
    <property type="protein sequence ID" value="AFN74619.1"/>
    <property type="molecule type" value="Genomic_DNA"/>
</dbReference>
<dbReference type="AlphaFoldDB" id="I6ZRC5"/>